<reference evidence="2" key="1">
    <citation type="journal article" date="2015" name="Nature">
        <title>Complex archaea that bridge the gap between prokaryotes and eukaryotes.</title>
        <authorList>
            <person name="Spang A."/>
            <person name="Saw J.H."/>
            <person name="Jorgensen S.L."/>
            <person name="Zaremba-Niedzwiedzka K."/>
            <person name="Martijn J."/>
            <person name="Lind A.E."/>
            <person name="van Eijk R."/>
            <person name="Schleper C."/>
            <person name="Guy L."/>
            <person name="Ettema T.J."/>
        </authorList>
    </citation>
    <scope>NUCLEOTIDE SEQUENCE</scope>
</reference>
<accession>A0A0F9GL99</accession>
<dbReference type="EMBL" id="LAZR01017644">
    <property type="protein sequence ID" value="KKL99568.1"/>
    <property type="molecule type" value="Genomic_DNA"/>
</dbReference>
<organism evidence="2">
    <name type="scientific">marine sediment metagenome</name>
    <dbReference type="NCBI Taxonomy" id="412755"/>
    <lineage>
        <taxon>unclassified sequences</taxon>
        <taxon>metagenomes</taxon>
        <taxon>ecological metagenomes</taxon>
    </lineage>
</organism>
<gene>
    <name evidence="2" type="ORF">LCGC14_1813120</name>
</gene>
<comment type="caution">
    <text evidence="2">The sequence shown here is derived from an EMBL/GenBank/DDBJ whole genome shotgun (WGS) entry which is preliminary data.</text>
</comment>
<protein>
    <recommendedName>
        <fullName evidence="1">DUF8033 domain-containing protein</fullName>
    </recommendedName>
</protein>
<evidence type="ECO:0000313" key="2">
    <source>
        <dbReference type="EMBL" id="KKL99568.1"/>
    </source>
</evidence>
<dbReference type="AlphaFoldDB" id="A0A0F9GL99"/>
<sequence length="86" mass="9806">MDVSIDHPTGNANFSIVTVHGIDLAFSYRTNIGIRIGYERWTLRVNEWGPTTGKHMNYLNEDKSARLEGNEFKGFVNDMLENVMSL</sequence>
<feature type="domain" description="DUF8033" evidence="1">
    <location>
        <begin position="14"/>
        <end position="72"/>
    </location>
</feature>
<proteinExistence type="predicted"/>
<evidence type="ECO:0000259" key="1">
    <source>
        <dbReference type="Pfam" id="PF26096"/>
    </source>
</evidence>
<dbReference type="Pfam" id="PF26096">
    <property type="entry name" value="DUF8033"/>
    <property type="match status" value="1"/>
</dbReference>
<dbReference type="InterPro" id="IPR058346">
    <property type="entry name" value="DUF8033"/>
</dbReference>
<name>A0A0F9GL99_9ZZZZ</name>